<dbReference type="CDD" id="cd16432">
    <property type="entry name" value="CheB_Rec"/>
    <property type="match status" value="1"/>
</dbReference>
<evidence type="ECO:0000256" key="3">
    <source>
        <dbReference type="ARBA" id="ARBA00048267"/>
    </source>
</evidence>
<dbReference type="SUPFAM" id="SSF52738">
    <property type="entry name" value="Methylesterase CheB, C-terminal domain"/>
    <property type="match status" value="1"/>
</dbReference>
<keyword evidence="1 4" id="KW-0378">Hydrolase</keyword>
<dbReference type="PROSITE" id="PS50122">
    <property type="entry name" value="CHEB"/>
    <property type="match status" value="1"/>
</dbReference>
<evidence type="ECO:0000313" key="7">
    <source>
        <dbReference type="Proteomes" id="UP001500567"/>
    </source>
</evidence>
<evidence type="ECO:0000256" key="2">
    <source>
        <dbReference type="ARBA" id="ARBA00039140"/>
    </source>
</evidence>
<organism evidence="6 7">
    <name type="scientific">Hymenobacter fastidiosus</name>
    <dbReference type="NCBI Taxonomy" id="486264"/>
    <lineage>
        <taxon>Bacteria</taxon>
        <taxon>Pseudomonadati</taxon>
        <taxon>Bacteroidota</taxon>
        <taxon>Cytophagia</taxon>
        <taxon>Cytophagales</taxon>
        <taxon>Hymenobacteraceae</taxon>
        <taxon>Hymenobacter</taxon>
    </lineage>
</organism>
<accession>A0ABP7RGT6</accession>
<proteinExistence type="predicted"/>
<feature type="active site" evidence="4">
    <location>
        <position position="277"/>
    </location>
</feature>
<dbReference type="Pfam" id="PF01339">
    <property type="entry name" value="CheB_methylest"/>
    <property type="match status" value="1"/>
</dbReference>
<feature type="domain" description="CheB-type methylesterase" evidence="5">
    <location>
        <begin position="138"/>
        <end position="335"/>
    </location>
</feature>
<reference evidence="7" key="1">
    <citation type="journal article" date="2019" name="Int. J. Syst. Evol. Microbiol.">
        <title>The Global Catalogue of Microorganisms (GCM) 10K type strain sequencing project: providing services to taxonomists for standard genome sequencing and annotation.</title>
        <authorList>
            <consortium name="The Broad Institute Genomics Platform"/>
            <consortium name="The Broad Institute Genome Sequencing Center for Infectious Disease"/>
            <person name="Wu L."/>
            <person name="Ma J."/>
        </authorList>
    </citation>
    <scope>NUCLEOTIDE SEQUENCE [LARGE SCALE GENOMIC DNA]</scope>
    <source>
        <strain evidence="7">JCM 17224</strain>
    </source>
</reference>
<evidence type="ECO:0000256" key="1">
    <source>
        <dbReference type="ARBA" id="ARBA00022801"/>
    </source>
</evidence>
<dbReference type="PANTHER" id="PTHR42872">
    <property type="entry name" value="PROTEIN-GLUTAMATE METHYLESTERASE/PROTEIN-GLUTAMINE GLUTAMINASE"/>
    <property type="match status" value="1"/>
</dbReference>
<feature type="active site" evidence="4">
    <location>
        <position position="177"/>
    </location>
</feature>
<keyword evidence="7" id="KW-1185">Reference proteome</keyword>
<dbReference type="PANTHER" id="PTHR42872:SF6">
    <property type="entry name" value="PROTEIN-GLUTAMATE METHYLESTERASE_PROTEIN-GLUTAMINE GLUTAMINASE"/>
    <property type="match status" value="1"/>
</dbReference>
<evidence type="ECO:0000256" key="4">
    <source>
        <dbReference type="PROSITE-ProRule" id="PRU00050"/>
    </source>
</evidence>
<evidence type="ECO:0000313" key="6">
    <source>
        <dbReference type="EMBL" id="GAA3997265.1"/>
    </source>
</evidence>
<dbReference type="EMBL" id="BAABDJ010000002">
    <property type="protein sequence ID" value="GAA3997265.1"/>
    <property type="molecule type" value="Genomic_DNA"/>
</dbReference>
<dbReference type="InterPro" id="IPR035909">
    <property type="entry name" value="CheB_C"/>
</dbReference>
<comment type="caution">
    <text evidence="6">The sequence shown here is derived from an EMBL/GenBank/DDBJ whole genome shotgun (WGS) entry which is preliminary data.</text>
</comment>
<comment type="catalytic activity">
    <reaction evidence="3">
        <text>[protein]-L-glutamate 5-O-methyl ester + H2O = L-glutamyl-[protein] + methanol + H(+)</text>
        <dbReference type="Rhea" id="RHEA:23236"/>
        <dbReference type="Rhea" id="RHEA-COMP:10208"/>
        <dbReference type="Rhea" id="RHEA-COMP:10311"/>
        <dbReference type="ChEBI" id="CHEBI:15377"/>
        <dbReference type="ChEBI" id="CHEBI:15378"/>
        <dbReference type="ChEBI" id="CHEBI:17790"/>
        <dbReference type="ChEBI" id="CHEBI:29973"/>
        <dbReference type="ChEBI" id="CHEBI:82795"/>
        <dbReference type="EC" id="3.1.1.61"/>
    </reaction>
</comment>
<feature type="active site" evidence="4">
    <location>
        <position position="150"/>
    </location>
</feature>
<keyword evidence="4" id="KW-0145">Chemotaxis</keyword>
<protein>
    <recommendedName>
        <fullName evidence="2">protein-glutamate methylesterase</fullName>
        <ecNumber evidence="2">3.1.1.61</ecNumber>
    </recommendedName>
</protein>
<evidence type="ECO:0000259" key="5">
    <source>
        <dbReference type="PROSITE" id="PS50122"/>
    </source>
</evidence>
<gene>
    <name evidence="6" type="ORF">GCM10022408_04960</name>
</gene>
<dbReference type="InterPro" id="IPR000673">
    <property type="entry name" value="Sig_transdc_resp-reg_Me-estase"/>
</dbReference>
<name>A0ABP7RGT6_9BACT</name>
<dbReference type="Proteomes" id="UP001500567">
    <property type="component" value="Unassembled WGS sequence"/>
</dbReference>
<dbReference type="EC" id="3.1.1.61" evidence="2"/>
<sequence length="352" mass="37105">MLGDLPTLVRMELTKLLHAEPDLRVVGSAVGSEELVSQARRLRPGLILAAENQLRGLEQLAQRHAVPILLYSNTAPLAGMLNETARWGVYDHILPLLGRQHPGFSSYRQDLLRKIRSARVSGAIVSAGPATTRLPTVPMPPNRVIVIGGSTGGSKAVETLIRSLGAMPYTTIMVAVHLPASFTDSFVERLRRASAMPVMAGIPGALLAAGTIVVAPGGQNMVIRPVAKGAWLTWQTDVSPEAGPTPDEPSIDLLMRSVAREFGRNTIGVVLTGLGTDGTLGARSIRQAGGLVLTQNEASAAVFSMPKSVIKAGLANAALSLPELAEYLNRAAVVSRTLRTGATTSFSQPAAR</sequence>
<dbReference type="Gene3D" id="3.40.50.180">
    <property type="entry name" value="Methylesterase CheB, C-terminal domain"/>
    <property type="match status" value="1"/>
</dbReference>